<organism evidence="2 3">
    <name type="scientific">Puniceicoccus vermicola</name>
    <dbReference type="NCBI Taxonomy" id="388746"/>
    <lineage>
        <taxon>Bacteria</taxon>
        <taxon>Pseudomonadati</taxon>
        <taxon>Verrucomicrobiota</taxon>
        <taxon>Opitutia</taxon>
        <taxon>Puniceicoccales</taxon>
        <taxon>Puniceicoccaceae</taxon>
        <taxon>Puniceicoccus</taxon>
    </lineage>
</organism>
<protein>
    <submittedName>
        <fullName evidence="2">Uncharacterized protein</fullName>
    </submittedName>
</protein>
<feature type="coiled-coil region" evidence="1">
    <location>
        <begin position="79"/>
        <end position="110"/>
    </location>
</feature>
<keyword evidence="3" id="KW-1185">Reference proteome</keyword>
<reference evidence="2 3" key="1">
    <citation type="submission" date="2020-07" db="EMBL/GenBank/DDBJ databases">
        <authorList>
            <person name="Feng X."/>
        </authorList>
    </citation>
    <scope>NUCLEOTIDE SEQUENCE [LARGE SCALE GENOMIC DNA]</scope>
    <source>
        <strain evidence="2 3">JCM14086</strain>
    </source>
</reference>
<evidence type="ECO:0000256" key="1">
    <source>
        <dbReference type="SAM" id="Coils"/>
    </source>
</evidence>
<comment type="caution">
    <text evidence="2">The sequence shown here is derived from an EMBL/GenBank/DDBJ whole genome shotgun (WGS) entry which is preliminary data.</text>
</comment>
<dbReference type="Proteomes" id="UP000525652">
    <property type="component" value="Unassembled WGS sequence"/>
</dbReference>
<gene>
    <name evidence="2" type="ORF">H5P30_08235</name>
</gene>
<sequence>MELKDFSNKHQGHSVLVAALVKETANSSMSQGRTMAAKFDALLARFNPRTGFEDIAISVAVKFPKKSLEALTDLIIGEIENGLSQNRRLIEEIQAEKRDILLKIEAYEQEIAQLMI</sequence>
<proteinExistence type="predicted"/>
<evidence type="ECO:0000313" key="2">
    <source>
        <dbReference type="EMBL" id="MBC2601763.1"/>
    </source>
</evidence>
<dbReference type="AlphaFoldDB" id="A0A7X1AXC7"/>
<accession>A0A7X1AXC7</accession>
<evidence type="ECO:0000313" key="3">
    <source>
        <dbReference type="Proteomes" id="UP000525652"/>
    </source>
</evidence>
<dbReference type="EMBL" id="JACHVA010000075">
    <property type="protein sequence ID" value="MBC2601763.1"/>
    <property type="molecule type" value="Genomic_DNA"/>
</dbReference>
<keyword evidence="1" id="KW-0175">Coiled coil</keyword>
<dbReference type="RefSeq" id="WP_185692472.1">
    <property type="nucleotide sequence ID" value="NZ_JACHVA010000075.1"/>
</dbReference>
<name>A0A7X1AXC7_9BACT</name>